<evidence type="ECO:0000256" key="10">
    <source>
        <dbReference type="ARBA" id="ARBA00030345"/>
    </source>
</evidence>
<comment type="subcellular location">
    <subcellularLocation>
        <location evidence="1">Cell membrane</location>
        <topology evidence="1">Multi-pass membrane protein</topology>
    </subcellularLocation>
</comment>
<keyword evidence="5 11" id="KW-0645">Protease</keyword>
<feature type="transmembrane region" description="Helical" evidence="13">
    <location>
        <begin position="6"/>
        <end position="23"/>
    </location>
</feature>
<evidence type="ECO:0000256" key="2">
    <source>
        <dbReference type="ARBA" id="ARBA00009165"/>
    </source>
</evidence>
<organism evidence="14 15">
    <name type="scientific">Paenibacillus thermoaerophilus</name>
    <dbReference type="NCBI Taxonomy" id="1215385"/>
    <lineage>
        <taxon>Bacteria</taxon>
        <taxon>Bacillati</taxon>
        <taxon>Bacillota</taxon>
        <taxon>Bacilli</taxon>
        <taxon>Bacillales</taxon>
        <taxon>Paenibacillaceae</taxon>
        <taxon>Paenibacillus</taxon>
    </lineage>
</organism>
<accession>A0ABW2V2P7</accession>
<dbReference type="GO" id="GO:0006508">
    <property type="term" value="P:proteolysis"/>
    <property type="evidence" value="ECO:0007669"/>
    <property type="project" value="UniProtKB-KW"/>
</dbReference>
<keyword evidence="15" id="KW-1185">Reference proteome</keyword>
<evidence type="ECO:0000256" key="13">
    <source>
        <dbReference type="SAM" id="Phobius"/>
    </source>
</evidence>
<evidence type="ECO:0000256" key="8">
    <source>
        <dbReference type="ARBA" id="ARBA00022989"/>
    </source>
</evidence>
<comment type="similarity">
    <text evidence="2 11">Belongs to the protease PrsW family.</text>
</comment>
<keyword evidence="7 11" id="KW-0378">Hydrolase</keyword>
<feature type="transmembrane region" description="Helical" evidence="13">
    <location>
        <begin position="191"/>
        <end position="209"/>
    </location>
</feature>
<feature type="transmembrane region" description="Helical" evidence="13">
    <location>
        <begin position="134"/>
        <end position="155"/>
    </location>
</feature>
<gene>
    <name evidence="14" type="primary">prsW</name>
    <name evidence="14" type="ORF">ACFQWB_10905</name>
</gene>
<evidence type="ECO:0000313" key="14">
    <source>
        <dbReference type="EMBL" id="MFC7750432.1"/>
    </source>
</evidence>
<dbReference type="EMBL" id="JBHTGQ010000023">
    <property type="protein sequence ID" value="MFC7750432.1"/>
    <property type="molecule type" value="Genomic_DNA"/>
</dbReference>
<evidence type="ECO:0000256" key="11">
    <source>
        <dbReference type="PIRNR" id="PIRNR016933"/>
    </source>
</evidence>
<feature type="region of interest" description="Disordered" evidence="12">
    <location>
        <begin position="222"/>
        <end position="242"/>
    </location>
</feature>
<protein>
    <recommendedName>
        <fullName evidence="3 11">Protease PrsW</fullName>
        <ecNumber evidence="11">3.4.-.-</ecNumber>
    </recommendedName>
    <alternativeName>
        <fullName evidence="10 11">Protease responsible for activating sigma-W</fullName>
    </alternativeName>
</protein>
<feature type="compositionally biased region" description="Basic and acidic residues" evidence="12">
    <location>
        <begin position="230"/>
        <end position="242"/>
    </location>
</feature>
<dbReference type="EC" id="3.4.-.-" evidence="11"/>
<dbReference type="PANTHER" id="PTHR36844:SF1">
    <property type="entry name" value="PROTEASE PRSW"/>
    <property type="match status" value="1"/>
</dbReference>
<keyword evidence="6 13" id="KW-0812">Transmembrane</keyword>
<evidence type="ECO:0000256" key="1">
    <source>
        <dbReference type="ARBA" id="ARBA00004651"/>
    </source>
</evidence>
<dbReference type="NCBIfam" id="NF033739">
    <property type="entry name" value="intramemb_PrsW"/>
    <property type="match status" value="1"/>
</dbReference>
<feature type="transmembrane region" description="Helical" evidence="13">
    <location>
        <begin position="167"/>
        <end position="185"/>
    </location>
</feature>
<evidence type="ECO:0000256" key="5">
    <source>
        <dbReference type="ARBA" id="ARBA00022670"/>
    </source>
</evidence>
<proteinExistence type="inferred from homology"/>
<dbReference type="PANTHER" id="PTHR36844">
    <property type="entry name" value="PROTEASE PRSW"/>
    <property type="match status" value="1"/>
</dbReference>
<dbReference type="Pfam" id="PF13367">
    <property type="entry name" value="PrsW-protease"/>
    <property type="match status" value="1"/>
</dbReference>
<evidence type="ECO:0000313" key="15">
    <source>
        <dbReference type="Proteomes" id="UP001596528"/>
    </source>
</evidence>
<dbReference type="Proteomes" id="UP001596528">
    <property type="component" value="Unassembled WGS sequence"/>
</dbReference>
<evidence type="ECO:0000256" key="7">
    <source>
        <dbReference type="ARBA" id="ARBA00022801"/>
    </source>
</evidence>
<keyword evidence="8 13" id="KW-1133">Transmembrane helix</keyword>
<keyword evidence="9 11" id="KW-0472">Membrane</keyword>
<reference evidence="15" key="1">
    <citation type="journal article" date="2019" name="Int. J. Syst. Evol. Microbiol.">
        <title>The Global Catalogue of Microorganisms (GCM) 10K type strain sequencing project: providing services to taxonomists for standard genome sequencing and annotation.</title>
        <authorList>
            <consortium name="The Broad Institute Genomics Platform"/>
            <consortium name="The Broad Institute Genome Sequencing Center for Infectious Disease"/>
            <person name="Wu L."/>
            <person name="Ma J."/>
        </authorList>
    </citation>
    <scope>NUCLEOTIDE SEQUENCE [LARGE SCALE GENOMIC DNA]</scope>
    <source>
        <strain evidence="15">JCM 18657</strain>
    </source>
</reference>
<evidence type="ECO:0000256" key="4">
    <source>
        <dbReference type="ARBA" id="ARBA00022475"/>
    </source>
</evidence>
<evidence type="ECO:0000256" key="6">
    <source>
        <dbReference type="ARBA" id="ARBA00022692"/>
    </source>
</evidence>
<dbReference type="InterPro" id="IPR023596">
    <property type="entry name" value="Peptidase_PrsW_arch/bac"/>
</dbReference>
<evidence type="ECO:0000256" key="12">
    <source>
        <dbReference type="SAM" id="MobiDB-lite"/>
    </source>
</evidence>
<sequence length="242" mass="27371">MLTIAVVTAAAAPGLALLSYVYLKDRHATEPIRLVARLFIMGMLIVFPTMVLQRAVVLGTGASSWWYAFFVSALMEEFLKWFVLYFAIFKHEEFDEHYDGIVYAAAVSLGFATLENILYAFVYQSSFSALLNRAFLPVTGHALFGIAMGYYMGKAKFGRPELRKKKLLQALSIPILWHGVYDLVLLEAREYWMWLMFPLMGYFWTKALGKMSRANDRSPHAAAARNGSALHEREVKISETGS</sequence>
<evidence type="ECO:0000256" key="9">
    <source>
        <dbReference type="ARBA" id="ARBA00023136"/>
    </source>
</evidence>
<evidence type="ECO:0000256" key="3">
    <source>
        <dbReference type="ARBA" id="ARBA00018997"/>
    </source>
</evidence>
<dbReference type="RefSeq" id="WP_138787962.1">
    <property type="nucleotide sequence ID" value="NZ_JBHTGQ010000023.1"/>
</dbReference>
<comment type="function">
    <text evidence="11">Involved in the degradation of specific anti-sigma factors.</text>
</comment>
<feature type="transmembrane region" description="Helical" evidence="13">
    <location>
        <begin position="65"/>
        <end position="88"/>
    </location>
</feature>
<feature type="transmembrane region" description="Helical" evidence="13">
    <location>
        <begin position="100"/>
        <end position="122"/>
    </location>
</feature>
<feature type="transmembrane region" description="Helical" evidence="13">
    <location>
        <begin position="35"/>
        <end position="53"/>
    </location>
</feature>
<name>A0ABW2V2P7_9BACL</name>
<dbReference type="PIRSF" id="PIRSF016933">
    <property type="entry name" value="PrsW"/>
    <property type="match status" value="1"/>
</dbReference>
<dbReference type="GO" id="GO:0008233">
    <property type="term" value="F:peptidase activity"/>
    <property type="evidence" value="ECO:0007669"/>
    <property type="project" value="UniProtKB-KW"/>
</dbReference>
<keyword evidence="4 11" id="KW-1003">Cell membrane</keyword>
<dbReference type="InterPro" id="IPR026898">
    <property type="entry name" value="PrsW"/>
</dbReference>
<comment type="caution">
    <text evidence="14">The sequence shown here is derived from an EMBL/GenBank/DDBJ whole genome shotgun (WGS) entry which is preliminary data.</text>
</comment>